<gene>
    <name evidence="3" type="ORF">TTHERM_00461750</name>
</gene>
<keyword evidence="1" id="KW-0328">Glycosyltransferase</keyword>
<dbReference type="RefSeq" id="XP_001018772.2">
    <property type="nucleotide sequence ID" value="XM_001018772.2"/>
</dbReference>
<dbReference type="GO" id="GO:1990404">
    <property type="term" value="F:NAD+-protein mono-ADP-ribosyltransferase activity"/>
    <property type="evidence" value="ECO:0007669"/>
    <property type="project" value="TreeGrafter"/>
</dbReference>
<dbReference type="Proteomes" id="UP000009168">
    <property type="component" value="Unassembled WGS sequence"/>
</dbReference>
<dbReference type="eggNOG" id="ENOG502S6U3">
    <property type="taxonomic scope" value="Eukaryota"/>
</dbReference>
<dbReference type="InterPro" id="IPR051712">
    <property type="entry name" value="ARTD-AVP"/>
</dbReference>
<dbReference type="GO" id="GO:0005634">
    <property type="term" value="C:nucleus"/>
    <property type="evidence" value="ECO:0007669"/>
    <property type="project" value="TreeGrafter"/>
</dbReference>
<dbReference type="OrthoDB" id="6133115at2759"/>
<dbReference type="GO" id="GO:0003950">
    <property type="term" value="F:NAD+ poly-ADP-ribosyltransferase activity"/>
    <property type="evidence" value="ECO:0007669"/>
    <property type="project" value="UniProtKB-UniRule"/>
</dbReference>
<evidence type="ECO:0000259" key="2">
    <source>
        <dbReference type="PROSITE" id="PS51059"/>
    </source>
</evidence>
<dbReference type="AlphaFoldDB" id="Q23Q08"/>
<dbReference type="PANTHER" id="PTHR45740">
    <property type="entry name" value="POLY [ADP-RIBOSE] POLYMERASE"/>
    <property type="match status" value="1"/>
</dbReference>
<feature type="domain" description="PARP catalytic" evidence="2">
    <location>
        <begin position="597"/>
        <end position="788"/>
    </location>
</feature>
<keyword evidence="1" id="KW-0808">Transferase</keyword>
<dbReference type="PROSITE" id="PS51059">
    <property type="entry name" value="PARP_CATALYTIC"/>
    <property type="match status" value="1"/>
</dbReference>
<dbReference type="InterPro" id="IPR012317">
    <property type="entry name" value="Poly(ADP-ribose)pol_cat_dom"/>
</dbReference>
<evidence type="ECO:0000256" key="1">
    <source>
        <dbReference type="RuleBase" id="RU362114"/>
    </source>
</evidence>
<dbReference type="HOGENOM" id="CLU_015996_0_0_1"/>
<dbReference type="KEGG" id="tet:TTHERM_00461750"/>
<protein>
    <recommendedName>
        <fullName evidence="1">Poly [ADP-ribose] polymerase</fullName>
        <shortName evidence="1">PARP</shortName>
        <ecNumber evidence="1">2.4.2.-</ecNumber>
    </recommendedName>
</protein>
<organism evidence="3 4">
    <name type="scientific">Tetrahymena thermophila (strain SB210)</name>
    <dbReference type="NCBI Taxonomy" id="312017"/>
    <lineage>
        <taxon>Eukaryota</taxon>
        <taxon>Sar</taxon>
        <taxon>Alveolata</taxon>
        <taxon>Ciliophora</taxon>
        <taxon>Intramacronucleata</taxon>
        <taxon>Oligohymenophorea</taxon>
        <taxon>Hymenostomatida</taxon>
        <taxon>Tetrahymenina</taxon>
        <taxon>Tetrahymenidae</taxon>
        <taxon>Tetrahymena</taxon>
    </lineage>
</organism>
<dbReference type="GeneID" id="7825708"/>
<reference evidence="4" key="1">
    <citation type="journal article" date="2006" name="PLoS Biol.">
        <title>Macronuclear genome sequence of the ciliate Tetrahymena thermophila, a model eukaryote.</title>
        <authorList>
            <person name="Eisen J.A."/>
            <person name="Coyne R.S."/>
            <person name="Wu M."/>
            <person name="Wu D."/>
            <person name="Thiagarajan M."/>
            <person name="Wortman J.R."/>
            <person name="Badger J.H."/>
            <person name="Ren Q."/>
            <person name="Amedeo P."/>
            <person name="Jones K.M."/>
            <person name="Tallon L.J."/>
            <person name="Delcher A.L."/>
            <person name="Salzberg S.L."/>
            <person name="Silva J.C."/>
            <person name="Haas B.J."/>
            <person name="Majoros W.H."/>
            <person name="Farzad M."/>
            <person name="Carlton J.M."/>
            <person name="Smith R.K. Jr."/>
            <person name="Garg J."/>
            <person name="Pearlman R.E."/>
            <person name="Karrer K.M."/>
            <person name="Sun L."/>
            <person name="Manning G."/>
            <person name="Elde N.C."/>
            <person name="Turkewitz A.P."/>
            <person name="Asai D.J."/>
            <person name="Wilkes D.E."/>
            <person name="Wang Y."/>
            <person name="Cai H."/>
            <person name="Collins K."/>
            <person name="Stewart B.A."/>
            <person name="Lee S.R."/>
            <person name="Wilamowska K."/>
            <person name="Weinberg Z."/>
            <person name="Ruzzo W.L."/>
            <person name="Wloga D."/>
            <person name="Gaertig J."/>
            <person name="Frankel J."/>
            <person name="Tsao C.-C."/>
            <person name="Gorovsky M.A."/>
            <person name="Keeling P.J."/>
            <person name="Waller R.F."/>
            <person name="Patron N.J."/>
            <person name="Cherry J.M."/>
            <person name="Stover N.A."/>
            <person name="Krieger C.J."/>
            <person name="del Toro C."/>
            <person name="Ryder H.F."/>
            <person name="Williamson S.C."/>
            <person name="Barbeau R.A."/>
            <person name="Hamilton E.P."/>
            <person name="Orias E."/>
        </authorList>
    </citation>
    <scope>NUCLEOTIDE SEQUENCE [LARGE SCALE GENOMIC DNA]</scope>
    <source>
        <strain evidence="4">SB210</strain>
    </source>
</reference>
<name>Q23Q08_TETTS</name>
<proteinExistence type="predicted"/>
<accession>Q23Q08</accession>
<dbReference type="SUPFAM" id="SSF56399">
    <property type="entry name" value="ADP-ribosylation"/>
    <property type="match status" value="1"/>
</dbReference>
<keyword evidence="4" id="KW-1185">Reference proteome</keyword>
<evidence type="ECO:0000313" key="3">
    <source>
        <dbReference type="EMBL" id="EAR98527.2"/>
    </source>
</evidence>
<dbReference type="EC" id="2.4.2.-" evidence="1"/>
<dbReference type="EMBL" id="GG662650">
    <property type="protein sequence ID" value="EAR98527.2"/>
    <property type="molecule type" value="Genomic_DNA"/>
</dbReference>
<sequence>MEMESTQIFIESIEGLIQQVKKRIVSQDFDCNYDEFMKIKKVIQKNRQISQLISQNALLEMVNLDASYNLFQVNACLPQVLRKYELKDSLTVKICKIDKPDKLNINYFDFLLVNMSQQGIFIDSFGLNLYQSNAKFKQAIKQIKPLLCHHDNLLIEQVQLGDQLNQDQINLADAFMINGVKDIEQTNINLFIQTAKDEYSCIYNLKRIFETIQFSDNNQSNRGFFKFGLSLHSTIGENYLQSIYKFLTTQTQNFSYFQHPSELLMLVSDGSEKKVIEIFDQITGSASSKSGFRYSGFYSSQNPGAIKKFSKELIPVISKSIQLGKTAASIILHQSDLNQQEKNSLNNKQQKQEEQLIETMVIDMNDMLIINKLQGYESPIFIDNGQYTYLDTIMMQQKPLPQNIVYLIKEYQSLGINQFSLQQNLLTQQFESLIYELNLTTHEITVKSGNGFVQNIPPNQTVKYFAKLKSNEKDECEDEEIDESLSKADELKSKLVVRGNPECIDIVKEIKLNIEKDKYALFEIPNKKVIPKEIQKLFTLIELQHKVWIHIGIDTITIQGYKKTLGRIVPQIYKYLNSIEPKEEKDVQIQLKQDLALPSYWEPQEQNLKMVKLDLNSNEGQQVVQLFRKTLQKQIIQIERIQNQALIKNYLFEKQKLLEKGDSTEKLLFHGTRAVDPKIIYNSEEEGFDFRLSNDGTYGRGTYFHETSVYSDGYKFLTPQGTSQMFLATVLIGKPYASGPQRYTAPPFINNQNGVRYDSVMNNLAQGNNMYIVYHNSKSYPLYLITYR</sequence>
<dbReference type="InParanoid" id="Q23Q08"/>
<dbReference type="PANTHER" id="PTHR45740:SF2">
    <property type="entry name" value="POLY [ADP-RIBOSE] POLYMERASE"/>
    <property type="match status" value="1"/>
</dbReference>
<keyword evidence="1" id="KW-0520">NAD</keyword>
<evidence type="ECO:0000313" key="4">
    <source>
        <dbReference type="Proteomes" id="UP000009168"/>
    </source>
</evidence>
<dbReference type="Pfam" id="PF00644">
    <property type="entry name" value="PARP"/>
    <property type="match status" value="1"/>
</dbReference>
<dbReference type="Gene3D" id="3.90.228.10">
    <property type="match status" value="1"/>
</dbReference>